<evidence type="ECO:0000313" key="2">
    <source>
        <dbReference type="EMBL" id="PQJ14504.1"/>
    </source>
</evidence>
<dbReference type="EMBL" id="MQVX01000001">
    <property type="protein sequence ID" value="PQJ14504.1"/>
    <property type="molecule type" value="Genomic_DNA"/>
</dbReference>
<dbReference type="InterPro" id="IPR010364">
    <property type="entry name" value="Uncharacterised_IM_CreD"/>
</dbReference>
<reference evidence="3" key="1">
    <citation type="submission" date="2016-11" db="EMBL/GenBank/DDBJ databases">
        <title>Trade-off between light-utilization and light-protection in marine flavobacteria.</title>
        <authorList>
            <person name="Kumagai Y."/>
            <person name="Yoshizawa S."/>
            <person name="Kogure K."/>
        </authorList>
    </citation>
    <scope>NUCLEOTIDE SEQUENCE [LARGE SCALE GENOMIC DNA]</scope>
    <source>
        <strain evidence="3">SG-18</strain>
    </source>
</reference>
<sequence length="448" mass="51299">MSTSNRIGNWLRNSISLRMLVVGFILLVLLIPLAFVKDLIKERGQRQQEVIDEINGKWGKSVTLYGPIIKIPYRTFEQEKVLNPDTKAYITTEKEVFHTAYFLPENLDIQSKIDTEVLNYGIYESVVYSTQLRLSGNFEGFEFSAIEVPDKDILWSKATLLLRTSNLKGIRTEVEFALDSARYNLKPKFNNQRISTLESGFIKSMTEFKDKNLSFEMQMEMNGSESLRFVPIGKVTTTAMKSDWPSPSFSGEFLPEDDSKTIGPDGFKAQWKILEINRQFGQSFFYNLPELSEFAFGTDLIVPIDDYQKTERSSKYGFMIIGLTLLVFLLIQLISKISIHPFQYLMIGLALVMFYTLLISITEHQNFLRAYLISGLAVIGLITLYSASILRSFKFSLLIFSSMTALYSFIFVIIQLENYALLVGSVGLFVILAIIMFATRRIDWEPQE</sequence>
<accession>A0A2S7T4B7</accession>
<feature type="transmembrane region" description="Helical" evidence="1">
    <location>
        <begin position="316"/>
        <end position="335"/>
    </location>
</feature>
<dbReference type="PANTHER" id="PTHR30092:SF0">
    <property type="entry name" value="INNER MEMBRANE PROTEIN CRED"/>
    <property type="match status" value="1"/>
</dbReference>
<dbReference type="PIRSF" id="PIRSF004548">
    <property type="entry name" value="CreD"/>
    <property type="match status" value="1"/>
</dbReference>
<dbReference type="OrthoDB" id="9791851at2"/>
<feature type="transmembrane region" description="Helical" evidence="1">
    <location>
        <begin position="395"/>
        <end position="414"/>
    </location>
</feature>
<gene>
    <name evidence="2" type="ORF">BST99_00920</name>
</gene>
<name>A0A2S7T4B7_9FLAO</name>
<dbReference type="Proteomes" id="UP000239366">
    <property type="component" value="Unassembled WGS sequence"/>
</dbReference>
<feature type="transmembrane region" description="Helical" evidence="1">
    <location>
        <begin position="342"/>
        <end position="362"/>
    </location>
</feature>
<keyword evidence="1" id="KW-0812">Transmembrane</keyword>
<proteinExistence type="predicted"/>
<keyword evidence="1" id="KW-1133">Transmembrane helix</keyword>
<keyword evidence="3" id="KW-1185">Reference proteome</keyword>
<feature type="transmembrane region" description="Helical" evidence="1">
    <location>
        <begin position="368"/>
        <end position="388"/>
    </location>
</feature>
<protein>
    <submittedName>
        <fullName evidence="2">Cell envelope integrity protein CreD</fullName>
    </submittedName>
</protein>
<dbReference type="RefSeq" id="WP_105000135.1">
    <property type="nucleotide sequence ID" value="NZ_MQVX01000001.1"/>
</dbReference>
<comment type="caution">
    <text evidence="2">The sequence shown here is derived from an EMBL/GenBank/DDBJ whole genome shotgun (WGS) entry which is preliminary data.</text>
</comment>
<feature type="transmembrane region" description="Helical" evidence="1">
    <location>
        <begin position="420"/>
        <end position="439"/>
    </location>
</feature>
<evidence type="ECO:0000313" key="3">
    <source>
        <dbReference type="Proteomes" id="UP000239366"/>
    </source>
</evidence>
<keyword evidence="1" id="KW-0472">Membrane</keyword>
<organism evidence="2 3">
    <name type="scientific">Aureicoccus marinus</name>
    <dbReference type="NCBI Taxonomy" id="754435"/>
    <lineage>
        <taxon>Bacteria</taxon>
        <taxon>Pseudomonadati</taxon>
        <taxon>Bacteroidota</taxon>
        <taxon>Flavobacteriia</taxon>
        <taxon>Flavobacteriales</taxon>
        <taxon>Flavobacteriaceae</taxon>
        <taxon>Aureicoccus</taxon>
    </lineage>
</organism>
<dbReference type="Pfam" id="PF06123">
    <property type="entry name" value="CreD"/>
    <property type="match status" value="1"/>
</dbReference>
<dbReference type="PANTHER" id="PTHR30092">
    <property type="entry name" value="INNER MEMBRANE PROTEIN CRED"/>
    <property type="match status" value="1"/>
</dbReference>
<dbReference type="NCBIfam" id="NF008712">
    <property type="entry name" value="PRK11715.1-1"/>
    <property type="match status" value="1"/>
</dbReference>
<evidence type="ECO:0000256" key="1">
    <source>
        <dbReference type="SAM" id="Phobius"/>
    </source>
</evidence>
<dbReference type="GO" id="GO:0005886">
    <property type="term" value="C:plasma membrane"/>
    <property type="evidence" value="ECO:0007669"/>
    <property type="project" value="TreeGrafter"/>
</dbReference>
<dbReference type="AlphaFoldDB" id="A0A2S7T4B7"/>